<proteinExistence type="predicted"/>
<dbReference type="EMBL" id="GG685191">
    <property type="protein sequence ID" value="EER00197.1"/>
    <property type="molecule type" value="Genomic_DNA"/>
</dbReference>
<dbReference type="AlphaFoldDB" id="C5LSF6"/>
<organism evidence="3">
    <name type="scientific">Perkinsus marinus (strain ATCC 50983 / TXsc)</name>
    <dbReference type="NCBI Taxonomy" id="423536"/>
    <lineage>
        <taxon>Eukaryota</taxon>
        <taxon>Sar</taxon>
        <taxon>Alveolata</taxon>
        <taxon>Perkinsozoa</taxon>
        <taxon>Perkinsea</taxon>
        <taxon>Perkinsida</taxon>
        <taxon>Perkinsidae</taxon>
        <taxon>Perkinsus</taxon>
    </lineage>
</organism>
<feature type="domain" description="HAT C-terminal dimerisation" evidence="1">
    <location>
        <begin position="273"/>
        <end position="322"/>
    </location>
</feature>
<reference evidence="2 3" key="1">
    <citation type="submission" date="2008-07" db="EMBL/GenBank/DDBJ databases">
        <authorList>
            <person name="El-Sayed N."/>
            <person name="Caler E."/>
            <person name="Inman J."/>
            <person name="Amedeo P."/>
            <person name="Hass B."/>
            <person name="Wortman J."/>
        </authorList>
    </citation>
    <scope>NUCLEOTIDE SEQUENCE [LARGE SCALE GENOMIC DNA]</scope>
    <source>
        <strain evidence="3">ATCC 50983 / TXsc</strain>
    </source>
</reference>
<protein>
    <recommendedName>
        <fullName evidence="1">HAT C-terminal dimerisation domain-containing protein</fullName>
    </recommendedName>
</protein>
<dbReference type="PANTHER" id="PTHR46880">
    <property type="entry name" value="RAS-ASSOCIATING DOMAIN-CONTAINING PROTEIN"/>
    <property type="match status" value="1"/>
</dbReference>
<keyword evidence="3" id="KW-1185">Reference proteome</keyword>
<dbReference type="OMA" id="MEFELRC"/>
<dbReference type="PANTHER" id="PTHR46880:SF5">
    <property type="entry name" value="DUF4371 DOMAIN-CONTAINING PROTEIN"/>
    <property type="match status" value="1"/>
</dbReference>
<evidence type="ECO:0000313" key="3">
    <source>
        <dbReference type="Proteomes" id="UP000007800"/>
    </source>
</evidence>
<dbReference type="RefSeq" id="XP_002767479.1">
    <property type="nucleotide sequence ID" value="XM_002767433.1"/>
</dbReference>
<dbReference type="Pfam" id="PF05699">
    <property type="entry name" value="Dimer_Tnp_hAT"/>
    <property type="match status" value="1"/>
</dbReference>
<evidence type="ECO:0000313" key="2">
    <source>
        <dbReference type="EMBL" id="EER00197.1"/>
    </source>
</evidence>
<sequence length="379" mass="43101">MEGIVEAGGKHHDKFLKLVEAGGTRWLSHNNSLKRLIRVFVKVAKLLHHISEDRDFDAGERSRASALLERMLYKKTILCICVVSDVLAQLATLTNAFQSREWTLDRAVDLTTSVIGQLDDMLKNESLTGSCDSATKLLDDLRVDEFEVIEKTRKLRGCRTDATTAEETADDHLRKYIEALVAELRRRFSDDCRVIAYLDVFNHPVWKVRVPSVAERFGFDAETLVAESQNIAKHIDLMPSLRAAVTPPATIEGKVNFKRNFWLAFCGDHYSRTMFPEHCKVAAFLLTCPISSSNVERAFSYTTRIDSNIRAALAPETVCKLVRISMQGPSFPGIAQQTWPPEKRSLEQTDAEIDLRDFINEVFDKWFHSRRRINQVVSK</sequence>
<dbReference type="InterPro" id="IPR012337">
    <property type="entry name" value="RNaseH-like_sf"/>
</dbReference>
<dbReference type="InterPro" id="IPR008906">
    <property type="entry name" value="HATC_C_dom"/>
</dbReference>
<name>C5LSF6_PERM5</name>
<dbReference type="SUPFAM" id="SSF53098">
    <property type="entry name" value="Ribonuclease H-like"/>
    <property type="match status" value="1"/>
</dbReference>
<gene>
    <name evidence="2" type="ORF">Pmar_PMAR017055</name>
</gene>
<evidence type="ECO:0000259" key="1">
    <source>
        <dbReference type="Pfam" id="PF05699"/>
    </source>
</evidence>
<dbReference type="GeneID" id="9049939"/>
<dbReference type="Proteomes" id="UP000007800">
    <property type="component" value="Unassembled WGS sequence"/>
</dbReference>
<dbReference type="InParanoid" id="C5LSF6"/>
<dbReference type="OrthoDB" id="6159421at2759"/>
<accession>C5LSF6</accession>
<dbReference type="GO" id="GO:0046983">
    <property type="term" value="F:protein dimerization activity"/>
    <property type="evidence" value="ECO:0007669"/>
    <property type="project" value="InterPro"/>
</dbReference>